<dbReference type="Pfam" id="PF01844">
    <property type="entry name" value="HNH"/>
    <property type="match status" value="1"/>
</dbReference>
<dbReference type="GO" id="GO:0003676">
    <property type="term" value="F:nucleic acid binding"/>
    <property type="evidence" value="ECO:0007669"/>
    <property type="project" value="InterPro"/>
</dbReference>
<feature type="compositionally biased region" description="Basic residues" evidence="1">
    <location>
        <begin position="95"/>
        <end position="116"/>
    </location>
</feature>
<protein>
    <submittedName>
        <fullName evidence="3">HNH endonuclease</fullName>
    </submittedName>
</protein>
<dbReference type="InterPro" id="IPR002711">
    <property type="entry name" value="HNH"/>
</dbReference>
<dbReference type="InterPro" id="IPR052892">
    <property type="entry name" value="NA-targeting_endonuclease"/>
</dbReference>
<reference evidence="3" key="1">
    <citation type="submission" date="2019-04" db="EMBL/GenBank/DDBJ databases">
        <title>Evolution of Biomass-Degrading Anaerobic Consortia Revealed by Metagenomics.</title>
        <authorList>
            <person name="Peng X."/>
        </authorList>
    </citation>
    <scope>NUCLEOTIDE SEQUENCE</scope>
    <source>
        <strain evidence="3">SIG12</strain>
    </source>
</reference>
<dbReference type="EMBL" id="SUTE01000059">
    <property type="protein sequence ID" value="MBE6505588.1"/>
    <property type="molecule type" value="Genomic_DNA"/>
</dbReference>
<dbReference type="PANTHER" id="PTHR33877:SF2">
    <property type="entry name" value="OS07G0170200 PROTEIN"/>
    <property type="match status" value="1"/>
</dbReference>
<evidence type="ECO:0000256" key="1">
    <source>
        <dbReference type="SAM" id="MobiDB-lite"/>
    </source>
</evidence>
<dbReference type="GO" id="GO:0008270">
    <property type="term" value="F:zinc ion binding"/>
    <property type="evidence" value="ECO:0007669"/>
    <property type="project" value="InterPro"/>
</dbReference>
<dbReference type="RefSeq" id="WP_303737232.1">
    <property type="nucleotide sequence ID" value="NZ_SUTE01000059.1"/>
</dbReference>
<keyword evidence="3" id="KW-0540">Nuclease</keyword>
<dbReference type="AlphaFoldDB" id="A0A8T3VC76"/>
<dbReference type="Gene3D" id="1.10.30.50">
    <property type="match status" value="1"/>
</dbReference>
<keyword evidence="3" id="KW-0255">Endonuclease</keyword>
<dbReference type="Pfam" id="PF14239">
    <property type="entry name" value="RRXRR"/>
    <property type="match status" value="1"/>
</dbReference>
<name>A0A8T3VC76_9EURY</name>
<organism evidence="3 4">
    <name type="scientific">Methanobrevibacter millerae</name>
    <dbReference type="NCBI Taxonomy" id="230361"/>
    <lineage>
        <taxon>Archaea</taxon>
        <taxon>Methanobacteriati</taxon>
        <taxon>Methanobacteriota</taxon>
        <taxon>Methanomada group</taxon>
        <taxon>Methanobacteria</taxon>
        <taxon>Methanobacteriales</taxon>
        <taxon>Methanobacteriaceae</taxon>
        <taxon>Methanobrevibacter</taxon>
    </lineage>
</organism>
<feature type="region of interest" description="Disordered" evidence="1">
    <location>
        <begin position="92"/>
        <end position="119"/>
    </location>
</feature>
<dbReference type="PANTHER" id="PTHR33877">
    <property type="entry name" value="SLL1193 PROTEIN"/>
    <property type="match status" value="1"/>
</dbReference>
<proteinExistence type="predicted"/>
<dbReference type="CDD" id="cd00085">
    <property type="entry name" value="HNHc"/>
    <property type="match status" value="1"/>
</dbReference>
<evidence type="ECO:0000259" key="2">
    <source>
        <dbReference type="SMART" id="SM00507"/>
    </source>
</evidence>
<gene>
    <name evidence="3" type="ORF">E7Z73_07615</name>
</gene>
<accession>A0A8T3VC76</accession>
<keyword evidence="3" id="KW-0378">Hydrolase</keyword>
<dbReference type="Proteomes" id="UP000762703">
    <property type="component" value="Unassembled WGS sequence"/>
</dbReference>
<evidence type="ECO:0000313" key="3">
    <source>
        <dbReference type="EMBL" id="MBE6505588.1"/>
    </source>
</evidence>
<dbReference type="SMART" id="SM00507">
    <property type="entry name" value="HNHc"/>
    <property type="match status" value="1"/>
</dbReference>
<comment type="caution">
    <text evidence="3">The sequence shown here is derived from an EMBL/GenBank/DDBJ whole genome shotgun (WGS) entry which is preliminary data.</text>
</comment>
<feature type="domain" description="HNH nuclease" evidence="2">
    <location>
        <begin position="182"/>
        <end position="234"/>
    </location>
</feature>
<dbReference type="InterPro" id="IPR047693">
    <property type="entry name" value="RNA-guided_IscB-like"/>
</dbReference>
<sequence length="424" mass="49541">MTLVYVLNKDKKPLMPCKPSKARKLLKNKKAKVVNRKPFTIQLLYWSTGYKQDISLGVDAGSKFVGLSATTTQKELYASTVELRDDVSKNISTKRQYRRSRRSRKIRHRKPRFNNRKKPEGWIAPSIRHKIDSHITVIENVYKILPISKLVVEVASFDIQKIKNPDISGKEYQEGEQAGFWNTREYILHRDNHTCQHCKGKTKDPVLNVHHIESRKTGGNTPDNLITLCKTCHEKLHKNQIKINIKRKKSYKNETFMGIMRWKLYDKLKKLYSNVSLTFGYITKSTRIKYGLSKEHHVDARCISGNPLAEPLGYYFYQKKVRRHNRQIHKAKPQKGGIRKLNQAPYIVKGFRLFDNVLFEKQECFIFGRRTSGYFDLRTLDGTKIHASANYKKLKLLEPRKGYLTERRMAIPPRPKEVEVSLPN</sequence>
<dbReference type="GO" id="GO:0004519">
    <property type="term" value="F:endonuclease activity"/>
    <property type="evidence" value="ECO:0007669"/>
    <property type="project" value="UniProtKB-KW"/>
</dbReference>
<dbReference type="InterPro" id="IPR025938">
    <property type="entry name" value="RRXRR_dom"/>
</dbReference>
<evidence type="ECO:0000313" key="4">
    <source>
        <dbReference type="Proteomes" id="UP000762703"/>
    </source>
</evidence>
<dbReference type="InterPro" id="IPR003615">
    <property type="entry name" value="HNH_nuc"/>
</dbReference>
<dbReference type="NCBIfam" id="NF040563">
    <property type="entry name" value="guided_IscB"/>
    <property type="match status" value="1"/>
</dbReference>